<gene>
    <name evidence="1" type="ORF">H0H81_010596</name>
</gene>
<reference evidence="1" key="2">
    <citation type="submission" date="2021-10" db="EMBL/GenBank/DDBJ databases">
        <title>Phylogenomics reveals ancestral predisposition of the termite-cultivated fungus Termitomyces towards a domesticated lifestyle.</title>
        <authorList>
            <person name="Auxier B."/>
            <person name="Grum-Grzhimaylo A."/>
            <person name="Cardenas M.E."/>
            <person name="Lodge J.D."/>
            <person name="Laessoe T."/>
            <person name="Pedersen O."/>
            <person name="Smith M.E."/>
            <person name="Kuyper T.W."/>
            <person name="Franco-Molano E.A."/>
            <person name="Baroni T.J."/>
            <person name="Aanen D.K."/>
        </authorList>
    </citation>
    <scope>NUCLEOTIDE SEQUENCE</scope>
    <source>
        <strain evidence="1">D49</strain>
    </source>
</reference>
<name>A0A9P7FVK5_9AGAR</name>
<dbReference type="EMBL" id="JABCKI010006052">
    <property type="protein sequence ID" value="KAG5635622.1"/>
    <property type="molecule type" value="Genomic_DNA"/>
</dbReference>
<accession>A0A9P7FVK5</accession>
<sequence length="134" mass="15270">MESSAAPRDEDGDTDMSEALKVCMVLDRGRRATCPGCRNPILHIPDSHNLRVRFPNGRYGHIGCLELPPNVQHLTFDEGLEQDEAQIQEIWELERASKDQETVEEVPQIEVSSMLEIADTCRSSLHFPERKGRW</sequence>
<comment type="caution">
    <text evidence="1">The sequence shown here is derived from an EMBL/GenBank/DDBJ whole genome shotgun (WGS) entry which is preliminary data.</text>
</comment>
<organism evidence="1 2">
    <name type="scientific">Sphagnurus paluster</name>
    <dbReference type="NCBI Taxonomy" id="117069"/>
    <lineage>
        <taxon>Eukaryota</taxon>
        <taxon>Fungi</taxon>
        <taxon>Dikarya</taxon>
        <taxon>Basidiomycota</taxon>
        <taxon>Agaricomycotina</taxon>
        <taxon>Agaricomycetes</taxon>
        <taxon>Agaricomycetidae</taxon>
        <taxon>Agaricales</taxon>
        <taxon>Tricholomatineae</taxon>
        <taxon>Lyophyllaceae</taxon>
        <taxon>Sphagnurus</taxon>
    </lineage>
</organism>
<protein>
    <submittedName>
        <fullName evidence="1">Uncharacterized protein</fullName>
    </submittedName>
</protein>
<proteinExistence type="predicted"/>
<dbReference type="Proteomes" id="UP000717328">
    <property type="component" value="Unassembled WGS sequence"/>
</dbReference>
<reference evidence="1" key="1">
    <citation type="submission" date="2021-02" db="EMBL/GenBank/DDBJ databases">
        <authorList>
            <person name="Nieuwenhuis M."/>
            <person name="Van De Peppel L.J.J."/>
        </authorList>
    </citation>
    <scope>NUCLEOTIDE SEQUENCE</scope>
    <source>
        <strain evidence="1">D49</strain>
    </source>
</reference>
<evidence type="ECO:0000313" key="1">
    <source>
        <dbReference type="EMBL" id="KAG5635622.1"/>
    </source>
</evidence>
<dbReference type="AlphaFoldDB" id="A0A9P7FVK5"/>
<evidence type="ECO:0000313" key="2">
    <source>
        <dbReference type="Proteomes" id="UP000717328"/>
    </source>
</evidence>
<keyword evidence="2" id="KW-1185">Reference proteome</keyword>